<gene>
    <name evidence="1" type="ORF">QFC21_006455</name>
</gene>
<protein>
    <submittedName>
        <fullName evidence="1">Uncharacterized protein</fullName>
    </submittedName>
</protein>
<evidence type="ECO:0000313" key="2">
    <source>
        <dbReference type="Proteomes" id="UP001227268"/>
    </source>
</evidence>
<organism evidence="1 2">
    <name type="scientific">Naganishia friedmannii</name>
    <dbReference type="NCBI Taxonomy" id="89922"/>
    <lineage>
        <taxon>Eukaryota</taxon>
        <taxon>Fungi</taxon>
        <taxon>Dikarya</taxon>
        <taxon>Basidiomycota</taxon>
        <taxon>Agaricomycotina</taxon>
        <taxon>Tremellomycetes</taxon>
        <taxon>Filobasidiales</taxon>
        <taxon>Filobasidiaceae</taxon>
        <taxon>Naganishia</taxon>
    </lineage>
</organism>
<proteinExistence type="predicted"/>
<dbReference type="Proteomes" id="UP001227268">
    <property type="component" value="Unassembled WGS sequence"/>
</dbReference>
<accession>A0ACC2V2L6</accession>
<reference evidence="1" key="1">
    <citation type="submission" date="2023-04" db="EMBL/GenBank/DDBJ databases">
        <title>Draft Genome sequencing of Naganishia species isolated from polar environments using Oxford Nanopore Technology.</title>
        <authorList>
            <person name="Leo P."/>
            <person name="Venkateswaran K."/>
        </authorList>
    </citation>
    <scope>NUCLEOTIDE SEQUENCE</scope>
    <source>
        <strain evidence="1">MNA-CCFEE 5423</strain>
    </source>
</reference>
<comment type="caution">
    <text evidence="1">The sequence shown here is derived from an EMBL/GenBank/DDBJ whole genome shotgun (WGS) entry which is preliminary data.</text>
</comment>
<keyword evidence="2" id="KW-1185">Reference proteome</keyword>
<evidence type="ECO:0000313" key="1">
    <source>
        <dbReference type="EMBL" id="KAJ9093424.1"/>
    </source>
</evidence>
<dbReference type="EMBL" id="JASBWT010000031">
    <property type="protein sequence ID" value="KAJ9093424.1"/>
    <property type="molecule type" value="Genomic_DNA"/>
</dbReference>
<sequence>MDVPPPSSTPEHVAPPAPLIRNVLVILPSITRGFQPKNYTPPAYANIGRSPSLPATDIFFENHPGLRGGGTDRLAQPRLSIAYGHAASAGRRQPFPGSPLQVQAANDERQVDESKDTDGEATPPHQVSSGHLSPAARKEITAQLANPITPNSLPTDARRQSISTLLPAGVMSAKLSQLILEEEEANSRMEQARNSAFGIPASPTAAQLPYNLGGGRPKTISEAALEGESTSAGASPTSVQIQRRPFPFTRSTSNSATVSPSLSPLSPFNPTFPSTTTTSAAALAPRTVRRGRSRPQTSAAALSSTSVPAFGAKSSKSSGSTYSTAETRAGFGPSATPATSTTTGTSSWDEIRRKRAVVTGAPGWEGEEMVNILRENGIQVSTLRASSQLSQFIDHIHSLPMSTTIGEATLAGGKPRKAAQIIMVPLSDSPTLPSLSLLLTQGTTPSAICFQQDLLDRARRTEADWLPSALHIIDEAMEQSLACVPFGQEEEGTASSTPMTYVIAYSANPALSPSVVARCVQAGAIGVLQPPYENKETLALIKKMIASEDATHSAKRWAMADATRRASMASTGLGSSSDELSTSPVQQRKPPLSVSPLMPLSETATPPEQNTINAPSAYISDLAARRRSVDTGGLSLALQRASRHIMQYESSNGSLRTEDMGGSNFPGGGWRVGPFREPRTTGNSPQQSPDPGQPSKIRTDRSASVADVGSHFTHSSDRGSTIPEVEDEEMAVAELLSEMYRQTRVAIEIQMEDYDDFAAPISPEHRDRLIRSLASWDFKPHMLSDEELFHCACLLFESVLSIHGLSELGVGRDQLHRLLFAIRAIYHAPNPYHNYVHAVDVLQATYTFLVVNGVAPPVTYLLESDPEPWTREPLEESESEDHENALLAVHSLLRPQDILTIMIGAMGHDVGHPGLSNVFMKNAKTPLSQIYSDTSVLENMHCILVVQLLRKHGFGFLLTGSDQSTAETGLSVEPNIASTSDTSPMSDIFLNLVPASAVHRSFKRNVRSGAVGDWRGFKKLLYATVLSTDMSLHFEWLKRFKDFGKRASAGLCIDMPEQAEIEARTLLCQAFIKCADISNPTRPIEVSEYWSTVLLDEWAVQASLEQKLNLPVSVVASADAVIQAKGQIGFIDLFTLPLYEAAADAMPNLSYFRDQCIGNRALWQARYDTLRELTGDPAPIARTLLADQKLHMDVLPQDRYKTLFPLSIPASLLDEAASSNLPIQSAATSIASHSNSPLTASIPYSPSYSESTTSAQKPKSANSEVRALRAAYQASFKPHSSRSFRNQASSLSTKESSVSSREPTQ</sequence>
<name>A0ACC2V2L6_9TREE</name>